<comment type="caution">
    <text evidence="5">The sequence shown here is derived from an EMBL/GenBank/DDBJ whole genome shotgun (WGS) entry which is preliminary data.</text>
</comment>
<keyword evidence="1" id="KW-0597">Phosphoprotein</keyword>
<keyword evidence="4" id="KW-0949">S-adenosyl-L-methionine</keyword>
<keyword evidence="6" id="KW-1185">Reference proteome</keyword>
<dbReference type="InterPro" id="IPR029063">
    <property type="entry name" value="SAM-dependent_MTases_sf"/>
</dbReference>
<accession>A0A967AB41</accession>
<name>A0A967AB41_9FLAO</name>
<gene>
    <name evidence="5" type="ORF">G7034_01850</name>
</gene>
<evidence type="ECO:0000313" key="5">
    <source>
        <dbReference type="EMBL" id="NGZ88992.1"/>
    </source>
</evidence>
<dbReference type="CDD" id="cd02440">
    <property type="entry name" value="AdoMet_MTases"/>
    <property type="match status" value="1"/>
</dbReference>
<dbReference type="GO" id="GO:0032259">
    <property type="term" value="P:methylation"/>
    <property type="evidence" value="ECO:0007669"/>
    <property type="project" value="UniProtKB-KW"/>
</dbReference>
<dbReference type="PANTHER" id="PTHR32183">
    <property type="match status" value="1"/>
</dbReference>
<dbReference type="PANTHER" id="PTHR32183:SF6">
    <property type="entry name" value="CYSTEINE SULFINATE DESULFINASE_CYSTEINE DESULFURASE AND RELATED ENZYMES"/>
    <property type="match status" value="1"/>
</dbReference>
<evidence type="ECO:0000256" key="2">
    <source>
        <dbReference type="ARBA" id="ARBA00022603"/>
    </source>
</evidence>
<organism evidence="5 6">
    <name type="scientific">Psychroflexus maritimus</name>
    <dbReference type="NCBI Taxonomy" id="2714865"/>
    <lineage>
        <taxon>Bacteria</taxon>
        <taxon>Pseudomonadati</taxon>
        <taxon>Bacteroidota</taxon>
        <taxon>Flavobacteriia</taxon>
        <taxon>Flavobacteriales</taxon>
        <taxon>Flavobacteriaceae</taxon>
        <taxon>Psychroflexus</taxon>
    </lineage>
</organism>
<dbReference type="SUPFAM" id="SSF53335">
    <property type="entry name" value="S-adenosyl-L-methionine-dependent methyltransferases"/>
    <property type="match status" value="1"/>
</dbReference>
<evidence type="ECO:0000256" key="1">
    <source>
        <dbReference type="ARBA" id="ARBA00022553"/>
    </source>
</evidence>
<dbReference type="InterPro" id="IPR008854">
    <property type="entry name" value="TPMT"/>
</dbReference>
<dbReference type="AlphaFoldDB" id="A0A967AB41"/>
<evidence type="ECO:0000313" key="6">
    <source>
        <dbReference type="Proteomes" id="UP000643701"/>
    </source>
</evidence>
<dbReference type="Proteomes" id="UP000643701">
    <property type="component" value="Unassembled WGS sequence"/>
</dbReference>
<keyword evidence="3" id="KW-0808">Transferase</keyword>
<dbReference type="EMBL" id="JAANAS010000013">
    <property type="protein sequence ID" value="NGZ88992.1"/>
    <property type="molecule type" value="Genomic_DNA"/>
</dbReference>
<keyword evidence="2 5" id="KW-0489">Methyltransferase</keyword>
<dbReference type="PROSITE" id="PS51585">
    <property type="entry name" value="SAM_MT_TPMT"/>
    <property type="match status" value="1"/>
</dbReference>
<dbReference type="Gene3D" id="3.40.50.150">
    <property type="entry name" value="Vaccinia Virus protein VP39"/>
    <property type="match status" value="1"/>
</dbReference>
<reference evidence="5" key="1">
    <citation type="submission" date="2020-03" db="EMBL/GenBank/DDBJ databases">
        <title>Psychroflexus Maritimus sp. nov., isolate from marine sediment.</title>
        <authorList>
            <person name="Zhong Y.-L."/>
        </authorList>
    </citation>
    <scope>NUCLEOTIDE SEQUENCE</scope>
    <source>
        <strain evidence="5">C1</strain>
    </source>
</reference>
<evidence type="ECO:0000256" key="3">
    <source>
        <dbReference type="ARBA" id="ARBA00022679"/>
    </source>
</evidence>
<evidence type="ECO:0000256" key="4">
    <source>
        <dbReference type="ARBA" id="ARBA00022691"/>
    </source>
</evidence>
<dbReference type="GO" id="GO:0008757">
    <property type="term" value="F:S-adenosylmethionine-dependent methyltransferase activity"/>
    <property type="evidence" value="ECO:0007669"/>
    <property type="project" value="InterPro"/>
</dbReference>
<proteinExistence type="predicted"/>
<dbReference type="Pfam" id="PF05724">
    <property type="entry name" value="TPMT"/>
    <property type="match status" value="1"/>
</dbReference>
<sequence length="197" mass="23152">MNMTKSNTQIFWEKKYKKQDIGWDIGQVSPPLKAFFDGLTDKNQQILIPGAGNAHEAAYLHQNDFTNVHVLDISHPPLDKFKKNYPSFPQNHIHQANFFDFGGQFDMIIEQTFYCAIPPIKRDEYVHKMYSLLKNKAHLVGLLFDFPLTNEGPPYGGSKKEYQRRFQDYFNFQKLEQAYNSHPKRQGKELFINFQKK</sequence>
<protein>
    <submittedName>
        <fullName evidence="5">SAM-dependent methyltransferase</fullName>
    </submittedName>
</protein>